<dbReference type="SUPFAM" id="SSF52833">
    <property type="entry name" value="Thioredoxin-like"/>
    <property type="match status" value="1"/>
</dbReference>
<dbReference type="CDD" id="cd02966">
    <property type="entry name" value="TlpA_like_family"/>
    <property type="match status" value="1"/>
</dbReference>
<gene>
    <name evidence="2" type="ORF">KTU01_25470</name>
</gene>
<proteinExistence type="predicted"/>
<dbReference type="AlphaFoldDB" id="A0A512IFD9"/>
<evidence type="ECO:0000259" key="1">
    <source>
        <dbReference type="PROSITE" id="PS51352"/>
    </source>
</evidence>
<dbReference type="InterPro" id="IPR013766">
    <property type="entry name" value="Thioredoxin_domain"/>
</dbReference>
<dbReference type="InterPro" id="IPR050553">
    <property type="entry name" value="Thioredoxin_ResA/DsbE_sf"/>
</dbReference>
<dbReference type="InterPro" id="IPR013740">
    <property type="entry name" value="Redoxin"/>
</dbReference>
<dbReference type="GO" id="GO:0016491">
    <property type="term" value="F:oxidoreductase activity"/>
    <property type="evidence" value="ECO:0007669"/>
    <property type="project" value="InterPro"/>
</dbReference>
<accession>A0A512IFD9</accession>
<dbReference type="InterPro" id="IPR036249">
    <property type="entry name" value="Thioredoxin-like_sf"/>
</dbReference>
<reference evidence="2 3" key="1">
    <citation type="submission" date="2019-07" db="EMBL/GenBank/DDBJ databases">
        <title>Whole genome shotgun sequence of Kocuria turfanensis NBRC 107627.</title>
        <authorList>
            <person name="Hosoyama A."/>
            <person name="Uohara A."/>
            <person name="Ohji S."/>
            <person name="Ichikawa N."/>
        </authorList>
    </citation>
    <scope>NUCLEOTIDE SEQUENCE [LARGE SCALE GENOMIC DNA]</scope>
    <source>
        <strain evidence="2 3">NBRC 107627</strain>
    </source>
</reference>
<dbReference type="PANTHER" id="PTHR42852:SF17">
    <property type="entry name" value="THIOREDOXIN-LIKE PROTEIN HI_1115"/>
    <property type="match status" value="1"/>
</dbReference>
<sequence>MTRSRRVYTLAALCLAAVLVAVLAVIALNRGNPASTVAGGGPVEITSVDGEEVTVPSDRPTVLYFMASWCATCIPQATAMDELEEQYADRVWFVAVDVTPENTKIEVDRFRTAAGAPEHPYVVDETGQLTKRYGITSLDSTVVVAPDGEVLDRADGTPMKAEALRAFLDGALS</sequence>
<dbReference type="PROSITE" id="PS51352">
    <property type="entry name" value="THIOREDOXIN_2"/>
    <property type="match status" value="1"/>
</dbReference>
<organism evidence="2 3">
    <name type="scientific">Kocuria turfanensis</name>
    <dbReference type="NCBI Taxonomy" id="388357"/>
    <lineage>
        <taxon>Bacteria</taxon>
        <taxon>Bacillati</taxon>
        <taxon>Actinomycetota</taxon>
        <taxon>Actinomycetes</taxon>
        <taxon>Micrococcales</taxon>
        <taxon>Micrococcaceae</taxon>
        <taxon>Kocuria</taxon>
    </lineage>
</organism>
<keyword evidence="3" id="KW-1185">Reference proteome</keyword>
<dbReference type="Gene3D" id="3.40.30.10">
    <property type="entry name" value="Glutaredoxin"/>
    <property type="match status" value="1"/>
</dbReference>
<dbReference type="Pfam" id="PF08534">
    <property type="entry name" value="Redoxin"/>
    <property type="match status" value="1"/>
</dbReference>
<name>A0A512IFD9_9MICC</name>
<dbReference type="PANTHER" id="PTHR42852">
    <property type="entry name" value="THIOL:DISULFIDE INTERCHANGE PROTEIN DSBE"/>
    <property type="match status" value="1"/>
</dbReference>
<comment type="caution">
    <text evidence="2">The sequence shown here is derived from an EMBL/GenBank/DDBJ whole genome shotgun (WGS) entry which is preliminary data.</text>
</comment>
<evidence type="ECO:0000313" key="2">
    <source>
        <dbReference type="EMBL" id="GEO96424.1"/>
    </source>
</evidence>
<dbReference type="EMBL" id="BJZS01000087">
    <property type="protein sequence ID" value="GEO96424.1"/>
    <property type="molecule type" value="Genomic_DNA"/>
</dbReference>
<dbReference type="Proteomes" id="UP000321103">
    <property type="component" value="Unassembled WGS sequence"/>
</dbReference>
<protein>
    <recommendedName>
        <fullName evidence="1">Thioredoxin domain-containing protein</fullName>
    </recommendedName>
</protein>
<evidence type="ECO:0000313" key="3">
    <source>
        <dbReference type="Proteomes" id="UP000321103"/>
    </source>
</evidence>
<dbReference type="STRING" id="388357.GCA_001580365_03680"/>
<dbReference type="RefSeq" id="WP_062737321.1">
    <property type="nucleotide sequence ID" value="NZ_BJZS01000087.1"/>
</dbReference>
<feature type="domain" description="Thioredoxin" evidence="1">
    <location>
        <begin position="28"/>
        <end position="173"/>
    </location>
</feature>